<dbReference type="AlphaFoldDB" id="A0A438FUX3"/>
<name>A0A438FUX3_VITVI</name>
<proteinExistence type="predicted"/>
<protein>
    <submittedName>
        <fullName evidence="2">Uncharacterized protein</fullName>
    </submittedName>
</protein>
<evidence type="ECO:0000313" key="3">
    <source>
        <dbReference type="Proteomes" id="UP000288805"/>
    </source>
</evidence>
<comment type="caution">
    <text evidence="2">The sequence shown here is derived from an EMBL/GenBank/DDBJ whole genome shotgun (WGS) entry which is preliminary data.</text>
</comment>
<evidence type="ECO:0000313" key="2">
    <source>
        <dbReference type="EMBL" id="RVW63745.1"/>
    </source>
</evidence>
<evidence type="ECO:0000256" key="1">
    <source>
        <dbReference type="SAM" id="MobiDB-lite"/>
    </source>
</evidence>
<accession>A0A438FUX3</accession>
<dbReference type="EMBL" id="QGNW01000733">
    <property type="protein sequence ID" value="RVW63745.1"/>
    <property type="molecule type" value="Genomic_DNA"/>
</dbReference>
<gene>
    <name evidence="2" type="ORF">CK203_052765</name>
</gene>
<sequence>MKSRGKQGKTGEKSQDTGNFALLNFLLQHHLGLPSATEHLAPTTTVPHSETVEPHAPPEPATEETETST</sequence>
<reference evidence="2 3" key="1">
    <citation type="journal article" date="2018" name="PLoS Genet.">
        <title>Population sequencing reveals clonal diversity and ancestral inbreeding in the grapevine cultivar Chardonnay.</title>
        <authorList>
            <person name="Roach M.J."/>
            <person name="Johnson D.L."/>
            <person name="Bohlmann J."/>
            <person name="van Vuuren H.J."/>
            <person name="Jones S.J."/>
            <person name="Pretorius I.S."/>
            <person name="Schmidt S.A."/>
            <person name="Borneman A.R."/>
        </authorList>
    </citation>
    <scope>NUCLEOTIDE SEQUENCE [LARGE SCALE GENOMIC DNA]</scope>
    <source>
        <strain evidence="3">cv. Chardonnay</strain>
        <tissue evidence="2">Leaf</tissue>
    </source>
</reference>
<dbReference type="Proteomes" id="UP000288805">
    <property type="component" value="Unassembled WGS sequence"/>
</dbReference>
<organism evidence="2 3">
    <name type="scientific">Vitis vinifera</name>
    <name type="common">Grape</name>
    <dbReference type="NCBI Taxonomy" id="29760"/>
    <lineage>
        <taxon>Eukaryota</taxon>
        <taxon>Viridiplantae</taxon>
        <taxon>Streptophyta</taxon>
        <taxon>Embryophyta</taxon>
        <taxon>Tracheophyta</taxon>
        <taxon>Spermatophyta</taxon>
        <taxon>Magnoliopsida</taxon>
        <taxon>eudicotyledons</taxon>
        <taxon>Gunneridae</taxon>
        <taxon>Pentapetalae</taxon>
        <taxon>rosids</taxon>
        <taxon>Vitales</taxon>
        <taxon>Vitaceae</taxon>
        <taxon>Viteae</taxon>
        <taxon>Vitis</taxon>
    </lineage>
</organism>
<feature type="region of interest" description="Disordered" evidence="1">
    <location>
        <begin position="36"/>
        <end position="69"/>
    </location>
</feature>